<keyword evidence="3" id="KW-1185">Reference proteome</keyword>
<dbReference type="InterPro" id="IPR005064">
    <property type="entry name" value="BUG"/>
</dbReference>
<dbReference type="Pfam" id="PF03401">
    <property type="entry name" value="TctC"/>
    <property type="match status" value="1"/>
</dbReference>
<keyword evidence="2" id="KW-0675">Receptor</keyword>
<dbReference type="PANTHER" id="PTHR42928:SF5">
    <property type="entry name" value="BLR1237 PROTEIN"/>
    <property type="match status" value="1"/>
</dbReference>
<reference evidence="2 3" key="1">
    <citation type="submission" date="2024-06" db="EMBL/GenBank/DDBJ databases">
        <title>Sorghum-associated microbial communities from plants grown in Nebraska, USA.</title>
        <authorList>
            <person name="Schachtman D."/>
        </authorList>
    </citation>
    <scope>NUCLEOTIDE SEQUENCE [LARGE SCALE GENOMIC DNA]</scope>
    <source>
        <strain evidence="2 3">2709</strain>
    </source>
</reference>
<sequence length="368" mass="39167">MCHKAMPGSFITRSSKYRHTGLQAALNDLLKKETLMLSFKTTRRRSVLTAFASSMLLAAVMPGGAQAQTASKWPDKPVHIVVPFTAGGPADIIARALANSLSSSWGQPVVVENRGGANGTIGTAYVARAKPDGHTLLLAAVSHVMNPSMFPKLTFDPVKSFTPISRIGSYPMALIVQADSPFRTVGELTAAMKKAPGTIAVASTGPGSAPHLAAALMEQASGTKFLHVSYQGAGPMFMALLAGEVKASFQGGLALEHVRSGKLRPLAVTGSERLTEYPDVPTFAESGYPGYDVMVWYGLMAPAGLEPELLQRIYRDVQRAMGTAAVKGPMEKARIAVEDMPPAAFKQSMERETALWRKVIQEGGIKAE</sequence>
<dbReference type="Gene3D" id="3.40.190.150">
    <property type="entry name" value="Bordetella uptake gene, domain 1"/>
    <property type="match status" value="1"/>
</dbReference>
<accession>A0ABV2Q6K1</accession>
<evidence type="ECO:0000313" key="3">
    <source>
        <dbReference type="Proteomes" id="UP001549320"/>
    </source>
</evidence>
<dbReference type="CDD" id="cd13578">
    <property type="entry name" value="PBP2_Bug27"/>
    <property type="match status" value="1"/>
</dbReference>
<dbReference type="PIRSF" id="PIRSF017082">
    <property type="entry name" value="YflP"/>
    <property type="match status" value="1"/>
</dbReference>
<evidence type="ECO:0000256" key="1">
    <source>
        <dbReference type="ARBA" id="ARBA00006987"/>
    </source>
</evidence>
<dbReference type="SUPFAM" id="SSF53850">
    <property type="entry name" value="Periplasmic binding protein-like II"/>
    <property type="match status" value="1"/>
</dbReference>
<proteinExistence type="inferred from homology"/>
<protein>
    <submittedName>
        <fullName evidence="2">Tripartite-type tricarboxylate transporter receptor subunit TctC</fullName>
    </submittedName>
</protein>
<dbReference type="InterPro" id="IPR042100">
    <property type="entry name" value="Bug_dom1"/>
</dbReference>
<dbReference type="Proteomes" id="UP001549320">
    <property type="component" value="Unassembled WGS sequence"/>
</dbReference>
<name>A0ABV2Q6K1_9BURK</name>
<dbReference type="Gene3D" id="3.40.190.10">
    <property type="entry name" value="Periplasmic binding protein-like II"/>
    <property type="match status" value="1"/>
</dbReference>
<comment type="caution">
    <text evidence="2">The sequence shown here is derived from an EMBL/GenBank/DDBJ whole genome shotgun (WGS) entry which is preliminary data.</text>
</comment>
<organism evidence="2 3">
    <name type="scientific">Ottowia thiooxydans</name>
    <dbReference type="NCBI Taxonomy" id="219182"/>
    <lineage>
        <taxon>Bacteria</taxon>
        <taxon>Pseudomonadati</taxon>
        <taxon>Pseudomonadota</taxon>
        <taxon>Betaproteobacteria</taxon>
        <taxon>Burkholderiales</taxon>
        <taxon>Comamonadaceae</taxon>
        <taxon>Ottowia</taxon>
    </lineage>
</organism>
<evidence type="ECO:0000313" key="2">
    <source>
        <dbReference type="EMBL" id="MET4576222.1"/>
    </source>
</evidence>
<dbReference type="PANTHER" id="PTHR42928">
    <property type="entry name" value="TRICARBOXYLATE-BINDING PROTEIN"/>
    <property type="match status" value="1"/>
</dbReference>
<gene>
    <name evidence="2" type="ORF">ABIE13_001322</name>
</gene>
<dbReference type="EMBL" id="JBEPSH010000002">
    <property type="protein sequence ID" value="MET4576222.1"/>
    <property type="molecule type" value="Genomic_DNA"/>
</dbReference>
<comment type="similarity">
    <text evidence="1">Belongs to the UPF0065 (bug) family.</text>
</comment>